<evidence type="ECO:0000313" key="1">
    <source>
        <dbReference type="EMBL" id="APQ42175.1"/>
    </source>
</evidence>
<organism evidence="1 2">
    <name type="scientific">Mycobacterium phage MrMagoo</name>
    <dbReference type="NCBI Taxonomy" id="1927020"/>
    <lineage>
        <taxon>Viruses</taxon>
        <taxon>Duplodnaviria</taxon>
        <taxon>Heunggongvirae</taxon>
        <taxon>Uroviricota</taxon>
        <taxon>Caudoviricetes</taxon>
        <taxon>Vilmaviridae</taxon>
        <taxon>Mclasvirinae</taxon>
        <taxon>Reyvirus</taxon>
        <taxon>Reyvirus mrmagoo</taxon>
    </lineage>
</organism>
<protein>
    <submittedName>
        <fullName evidence="1">Uncharacterized protein</fullName>
    </submittedName>
</protein>
<proteinExistence type="predicted"/>
<dbReference type="RefSeq" id="YP_010013977.1">
    <property type="nucleotide sequence ID" value="NC_053515.1"/>
</dbReference>
<dbReference type="KEGG" id="vg:63210635"/>
<accession>A0A1L6BYL5</accession>
<keyword evidence="2" id="KW-1185">Reference proteome</keyword>
<gene>
    <name evidence="1" type="primary">71</name>
    <name evidence="1" type="ORF">PBI_MRMAGOO_71</name>
</gene>
<evidence type="ECO:0000313" key="2">
    <source>
        <dbReference type="Proteomes" id="UP000225965"/>
    </source>
</evidence>
<dbReference type="Proteomes" id="UP000225965">
    <property type="component" value="Segment"/>
</dbReference>
<reference evidence="1 2" key="1">
    <citation type="submission" date="2016-11" db="EMBL/GenBank/DDBJ databases">
        <authorList>
            <person name="Brown T."/>
            <person name="Davidson K."/>
            <person name="Doll Z."/>
            <person name="Jansson R."/>
            <person name="Janyszek T."/>
            <person name="Lwin C."/>
            <person name="Patil S."/>
            <person name="Piper J."/>
            <person name="Rajendiran N."/>
            <person name="Rittenhouse N.L."/>
            <person name="Younker T.P."/>
            <person name="Zhang J."/>
            <person name="Garlena R.A."/>
            <person name="Russell D.A."/>
            <person name="Pope W.H."/>
            <person name="Jacobs-Sera D."/>
            <person name="Hatfull G.F."/>
        </authorList>
    </citation>
    <scope>NUCLEOTIDE SEQUENCE [LARGE SCALE GENOMIC DNA]</scope>
</reference>
<dbReference type="EMBL" id="KY223999">
    <property type="protein sequence ID" value="APQ42175.1"/>
    <property type="molecule type" value="Genomic_DNA"/>
</dbReference>
<name>A0A1L6BYL5_9CAUD</name>
<sequence length="110" mass="12540">MAYPSNAPSLPVNIAELVYVAFSHTLDYLDKHGHFPPEMQHNMRKVAQTYERDRTAALNQRGVPTPVVQKYTATAASRLAEWIDEQAEKHETSELDFEQWAKELASDDHS</sequence>
<dbReference type="GeneID" id="63210635"/>